<dbReference type="PRINTS" id="PR00260">
    <property type="entry name" value="CHEMTRNSDUCR"/>
</dbReference>
<feature type="compositionally biased region" description="Basic and acidic residues" evidence="5">
    <location>
        <begin position="550"/>
        <end position="559"/>
    </location>
</feature>
<dbReference type="AlphaFoldDB" id="Q2IFW3"/>
<dbReference type="KEGG" id="ade:Adeh_3704"/>
<feature type="region of interest" description="Disordered" evidence="5">
    <location>
        <begin position="284"/>
        <end position="313"/>
    </location>
</feature>
<dbReference type="Pfam" id="PF00015">
    <property type="entry name" value="MCPsignal"/>
    <property type="match status" value="1"/>
</dbReference>
<feature type="domain" description="Methyl-accepting transducer" evidence="8">
    <location>
        <begin position="269"/>
        <end position="484"/>
    </location>
</feature>
<dbReference type="SMART" id="SM00283">
    <property type="entry name" value="MA"/>
    <property type="match status" value="1"/>
</dbReference>
<dbReference type="PROSITE" id="PS50885">
    <property type="entry name" value="HAMP"/>
    <property type="match status" value="1"/>
</dbReference>
<dbReference type="InterPro" id="IPR004089">
    <property type="entry name" value="MCPsignal_dom"/>
</dbReference>
<keyword evidence="6" id="KW-0472">Membrane</keyword>
<dbReference type="InterPro" id="IPR003660">
    <property type="entry name" value="HAMP_dom"/>
</dbReference>
<dbReference type="Gene3D" id="1.10.287.950">
    <property type="entry name" value="Methyl-accepting chemotaxis protein"/>
    <property type="match status" value="1"/>
</dbReference>
<evidence type="ECO:0000313" key="10">
    <source>
        <dbReference type="EMBL" id="ABC83470.1"/>
    </source>
</evidence>
<keyword evidence="6" id="KW-0812">Transmembrane</keyword>
<dbReference type="RefSeq" id="WP_011422752.1">
    <property type="nucleotide sequence ID" value="NC_007760.1"/>
</dbReference>
<accession>Q2IFW3</accession>
<feature type="transmembrane region" description="Helical" evidence="6">
    <location>
        <begin position="192"/>
        <end position="225"/>
    </location>
</feature>
<evidence type="ECO:0000313" key="11">
    <source>
        <dbReference type="Proteomes" id="UP000001935"/>
    </source>
</evidence>
<keyword evidence="1" id="KW-0145">Chemotaxis</keyword>
<dbReference type="OrthoDB" id="5342522at2"/>
<evidence type="ECO:0000256" key="5">
    <source>
        <dbReference type="SAM" id="MobiDB-lite"/>
    </source>
</evidence>
<evidence type="ECO:0000256" key="4">
    <source>
        <dbReference type="SAM" id="Coils"/>
    </source>
</evidence>
<reference evidence="10" key="1">
    <citation type="submission" date="2006-01" db="EMBL/GenBank/DDBJ databases">
        <title>Complete sequence of Anaeromyxobacter dehalogenans 2CP-C.</title>
        <authorList>
            <consortium name="US DOE Joint Genome Institute"/>
            <person name="Copeland A."/>
            <person name="Lucas S."/>
            <person name="Lapidus A."/>
            <person name="Barry K."/>
            <person name="Detter J.C."/>
            <person name="Glavina T."/>
            <person name="Hammon N."/>
            <person name="Israni S."/>
            <person name="Pitluck S."/>
            <person name="Brettin T."/>
            <person name="Bruce D."/>
            <person name="Han C."/>
            <person name="Tapia R."/>
            <person name="Gilna P."/>
            <person name="Kiss H."/>
            <person name="Schmutz J."/>
            <person name="Larimer F."/>
            <person name="Land M."/>
            <person name="Kyrpides N."/>
            <person name="Anderson I."/>
            <person name="Sanford R.A."/>
            <person name="Ritalahti K.M."/>
            <person name="Thomas H.S."/>
            <person name="Kirby J.R."/>
            <person name="Zhulin I.B."/>
            <person name="Loeffler F.E."/>
            <person name="Richardson P."/>
        </authorList>
    </citation>
    <scope>NUCLEOTIDE SEQUENCE</scope>
    <source>
        <strain evidence="10">2CP-C</strain>
    </source>
</reference>
<dbReference type="PANTHER" id="PTHR43531">
    <property type="entry name" value="PROTEIN ICFG"/>
    <property type="match status" value="1"/>
</dbReference>
<keyword evidence="6" id="KW-1133">Transmembrane helix</keyword>
<dbReference type="PROSITE" id="PS50111">
    <property type="entry name" value="CHEMOTAXIS_TRANSDUC_2"/>
    <property type="match status" value="1"/>
</dbReference>
<evidence type="ECO:0000259" key="8">
    <source>
        <dbReference type="PROSITE" id="PS50111"/>
    </source>
</evidence>
<evidence type="ECO:0000256" key="2">
    <source>
        <dbReference type="ARBA" id="ARBA00029447"/>
    </source>
</evidence>
<keyword evidence="4" id="KW-0175">Coiled coil</keyword>
<feature type="region of interest" description="Disordered" evidence="5">
    <location>
        <begin position="505"/>
        <end position="559"/>
    </location>
</feature>
<sequence>MRDLSIRVRLLLAFGLMALTTAAVAASGYWGTERITAVTSAMLAGDAQMARHADDARAAVLGLRRFEKDILINIEDAAEVADYSQRWGGELSTLRSALAELDRLADGEDRARISAIQRQIEAYTAGMGRLLAEIRAGKHGSTDSGNAAAAAFKEPVRALVEETDALAEQHMSQMQAQAGVIGGVASSVRTTLVLTLLAAVVFGAVLSVIITRSVVTPVAGVVVALERMAQGDLRELPTVDRADEAGRLQAAMRATAERIATVIAEVRGGAEALTGASAQVSATAQSLSQGTGEQAASVEETTSSLEEMSASITQNAEAARQSEAMAKSGVRSADAGGAAVKETVEAMRAIAERIGIVEEIAYQTNLLALNAAIEAARAGEHGKGFAVVATEVRKLAERAQKAAQEIGGLASSSVAVAVRSGEMIAELLPAIRKTSDLVQEVAAASQEQSAGVSQVSKAMSTVDQVTQRNASAAEELSSTAEEMASQAEALQQLMSFFQLAADHRAPGQAAPRAQHAAVPRLPAPAPLPRPAPRPAPAAPEAPALAARNGKVGDGEFRRF</sequence>
<comment type="similarity">
    <text evidence="2">Belongs to the methyl-accepting chemotaxis (MCP) protein family.</text>
</comment>
<evidence type="ECO:0000256" key="7">
    <source>
        <dbReference type="SAM" id="SignalP"/>
    </source>
</evidence>
<dbReference type="InterPro" id="IPR051310">
    <property type="entry name" value="MCP_chemotaxis"/>
</dbReference>
<organism evidence="10 11">
    <name type="scientific">Anaeromyxobacter dehalogenans (strain 2CP-C)</name>
    <dbReference type="NCBI Taxonomy" id="290397"/>
    <lineage>
        <taxon>Bacteria</taxon>
        <taxon>Pseudomonadati</taxon>
        <taxon>Myxococcota</taxon>
        <taxon>Myxococcia</taxon>
        <taxon>Myxococcales</taxon>
        <taxon>Cystobacterineae</taxon>
        <taxon>Anaeromyxobacteraceae</taxon>
        <taxon>Anaeromyxobacter</taxon>
    </lineage>
</organism>
<name>Q2IFW3_ANADE</name>
<evidence type="ECO:0000259" key="9">
    <source>
        <dbReference type="PROSITE" id="PS50885"/>
    </source>
</evidence>
<dbReference type="EMBL" id="CP000251">
    <property type="protein sequence ID" value="ABC83470.1"/>
    <property type="molecule type" value="Genomic_DNA"/>
</dbReference>
<evidence type="ECO:0000256" key="6">
    <source>
        <dbReference type="SAM" id="Phobius"/>
    </source>
</evidence>
<dbReference type="Proteomes" id="UP000001935">
    <property type="component" value="Chromosome"/>
</dbReference>
<dbReference type="PANTHER" id="PTHR43531:SF11">
    <property type="entry name" value="METHYL-ACCEPTING CHEMOTAXIS PROTEIN 3"/>
    <property type="match status" value="1"/>
</dbReference>
<feature type="domain" description="HAMP" evidence="9">
    <location>
        <begin position="212"/>
        <end position="264"/>
    </location>
</feature>
<keyword evidence="3" id="KW-0807">Transducer</keyword>
<evidence type="ECO:0000256" key="3">
    <source>
        <dbReference type="PROSITE-ProRule" id="PRU00284"/>
    </source>
</evidence>
<dbReference type="Pfam" id="PF00672">
    <property type="entry name" value="HAMP"/>
    <property type="match status" value="1"/>
</dbReference>
<keyword evidence="7" id="KW-0732">Signal</keyword>
<protein>
    <submittedName>
        <fullName evidence="10">Methyl-accepting chemotaxis sensory transducer</fullName>
    </submittedName>
</protein>
<dbReference type="STRING" id="290397.Adeh_3704"/>
<feature type="signal peptide" evidence="7">
    <location>
        <begin position="1"/>
        <end position="25"/>
    </location>
</feature>
<gene>
    <name evidence="10" type="ordered locus">Adeh_3704</name>
</gene>
<dbReference type="SUPFAM" id="SSF58104">
    <property type="entry name" value="Methyl-accepting chemotaxis protein (MCP) signaling domain"/>
    <property type="match status" value="1"/>
</dbReference>
<proteinExistence type="inferred from homology"/>
<dbReference type="GO" id="GO:0004888">
    <property type="term" value="F:transmembrane signaling receptor activity"/>
    <property type="evidence" value="ECO:0007669"/>
    <property type="project" value="InterPro"/>
</dbReference>
<feature type="chain" id="PRO_5004210119" evidence="7">
    <location>
        <begin position="26"/>
        <end position="559"/>
    </location>
</feature>
<dbReference type="SMART" id="SM00304">
    <property type="entry name" value="HAMP"/>
    <property type="match status" value="1"/>
</dbReference>
<dbReference type="GO" id="GO:0007165">
    <property type="term" value="P:signal transduction"/>
    <property type="evidence" value="ECO:0007669"/>
    <property type="project" value="UniProtKB-KW"/>
</dbReference>
<dbReference type="HOGENOM" id="CLU_000445_107_16_7"/>
<dbReference type="GO" id="GO:0006935">
    <property type="term" value="P:chemotaxis"/>
    <property type="evidence" value="ECO:0007669"/>
    <property type="project" value="UniProtKB-KW"/>
</dbReference>
<dbReference type="GO" id="GO:0005886">
    <property type="term" value="C:plasma membrane"/>
    <property type="evidence" value="ECO:0007669"/>
    <property type="project" value="TreeGrafter"/>
</dbReference>
<dbReference type="InterPro" id="IPR024478">
    <property type="entry name" value="HlyB_4HB_MCP"/>
</dbReference>
<evidence type="ECO:0000256" key="1">
    <source>
        <dbReference type="ARBA" id="ARBA00022500"/>
    </source>
</evidence>
<dbReference type="InterPro" id="IPR004090">
    <property type="entry name" value="Chemotax_Me-accpt_rcpt"/>
</dbReference>
<feature type="compositionally biased region" description="Pro residues" evidence="5">
    <location>
        <begin position="521"/>
        <end position="539"/>
    </location>
</feature>
<feature type="coiled-coil region" evidence="4">
    <location>
        <begin position="462"/>
        <end position="493"/>
    </location>
</feature>
<dbReference type="eggNOG" id="COG0840">
    <property type="taxonomic scope" value="Bacteria"/>
</dbReference>
<dbReference type="Pfam" id="PF12729">
    <property type="entry name" value="4HB_MCP_1"/>
    <property type="match status" value="1"/>
</dbReference>